<protein>
    <recommendedName>
        <fullName evidence="10">Dihydrofolate synthetase</fullName>
    </recommendedName>
</protein>
<dbReference type="GO" id="GO:0005524">
    <property type="term" value="F:ATP binding"/>
    <property type="evidence" value="ECO:0007669"/>
    <property type="project" value="UniProtKB-KW"/>
</dbReference>
<dbReference type="PROSITE" id="PS01011">
    <property type="entry name" value="FOLYLPOLYGLU_SYNT_1"/>
    <property type="match status" value="1"/>
</dbReference>
<accession>A0A9P8T339</accession>
<keyword evidence="9" id="KW-1185">Reference proteome</keyword>
<dbReference type="AlphaFoldDB" id="A0A9P8T339"/>
<dbReference type="PROSITE" id="PS01012">
    <property type="entry name" value="FOLYLPOLYGLU_SYNT_2"/>
    <property type="match status" value="1"/>
</dbReference>
<dbReference type="EMBL" id="JAEUBE010000366">
    <property type="protein sequence ID" value="KAH3663605.1"/>
    <property type="molecule type" value="Genomic_DNA"/>
</dbReference>
<dbReference type="Gene3D" id="3.90.190.20">
    <property type="entry name" value="Mur ligase, C-terminal domain"/>
    <property type="match status" value="1"/>
</dbReference>
<keyword evidence="3" id="KW-0479">Metal-binding</keyword>
<keyword evidence="5" id="KW-0067">ATP-binding</keyword>
<keyword evidence="4" id="KW-0547">Nucleotide-binding</keyword>
<gene>
    <name evidence="8" type="ORF">OGAPHI_005006</name>
</gene>
<evidence type="ECO:0000256" key="7">
    <source>
        <dbReference type="SAM" id="MobiDB-lite"/>
    </source>
</evidence>
<keyword evidence="2" id="KW-0436">Ligase</keyword>
<evidence type="ECO:0000256" key="4">
    <source>
        <dbReference type="ARBA" id="ARBA00022741"/>
    </source>
</evidence>
<organism evidence="8 9">
    <name type="scientific">Ogataea philodendri</name>
    <dbReference type="NCBI Taxonomy" id="1378263"/>
    <lineage>
        <taxon>Eukaryota</taxon>
        <taxon>Fungi</taxon>
        <taxon>Dikarya</taxon>
        <taxon>Ascomycota</taxon>
        <taxon>Saccharomycotina</taxon>
        <taxon>Pichiomycetes</taxon>
        <taxon>Pichiales</taxon>
        <taxon>Pichiaceae</taxon>
        <taxon>Ogataea</taxon>
    </lineage>
</organism>
<dbReference type="InterPro" id="IPR036615">
    <property type="entry name" value="Mur_ligase_C_dom_sf"/>
</dbReference>
<proteinExistence type="inferred from homology"/>
<keyword evidence="6" id="KW-0460">Magnesium</keyword>
<feature type="region of interest" description="Disordered" evidence="7">
    <location>
        <begin position="484"/>
        <end position="509"/>
    </location>
</feature>
<dbReference type="GO" id="GO:0046872">
    <property type="term" value="F:metal ion binding"/>
    <property type="evidence" value="ECO:0007669"/>
    <property type="project" value="UniProtKB-KW"/>
</dbReference>
<dbReference type="Gene3D" id="3.40.1190.10">
    <property type="entry name" value="Mur-like, catalytic domain"/>
    <property type="match status" value="1"/>
</dbReference>
<evidence type="ECO:0000313" key="9">
    <source>
        <dbReference type="Proteomes" id="UP000769157"/>
    </source>
</evidence>
<dbReference type="GO" id="GO:0005829">
    <property type="term" value="C:cytosol"/>
    <property type="evidence" value="ECO:0007669"/>
    <property type="project" value="TreeGrafter"/>
</dbReference>
<evidence type="ECO:0000256" key="1">
    <source>
        <dbReference type="ARBA" id="ARBA00008276"/>
    </source>
</evidence>
<evidence type="ECO:0000256" key="6">
    <source>
        <dbReference type="ARBA" id="ARBA00022842"/>
    </source>
</evidence>
<dbReference type="GO" id="GO:0008841">
    <property type="term" value="F:dihydrofolate synthase activity"/>
    <property type="evidence" value="ECO:0007669"/>
    <property type="project" value="TreeGrafter"/>
</dbReference>
<dbReference type="InterPro" id="IPR018109">
    <property type="entry name" value="Folylpolyglutamate_synth_CS"/>
</dbReference>
<reference evidence="8" key="1">
    <citation type="journal article" date="2021" name="Open Biol.">
        <title>Shared evolutionary footprints suggest mitochondrial oxidative damage underlies multiple complex I losses in fungi.</title>
        <authorList>
            <person name="Schikora-Tamarit M.A."/>
            <person name="Marcet-Houben M."/>
            <person name="Nosek J."/>
            <person name="Gabaldon T."/>
        </authorList>
    </citation>
    <scope>NUCLEOTIDE SEQUENCE</scope>
    <source>
        <strain evidence="8">CBS6075</strain>
    </source>
</reference>
<dbReference type="SUPFAM" id="SSF53244">
    <property type="entry name" value="MurD-like peptide ligases, peptide-binding domain"/>
    <property type="match status" value="1"/>
</dbReference>
<dbReference type="PANTHER" id="PTHR11136">
    <property type="entry name" value="FOLYLPOLYGLUTAMATE SYNTHASE-RELATED"/>
    <property type="match status" value="1"/>
</dbReference>
<dbReference type="OrthoDB" id="5212574at2759"/>
<evidence type="ECO:0000256" key="3">
    <source>
        <dbReference type="ARBA" id="ARBA00022723"/>
    </source>
</evidence>
<reference evidence="8" key="2">
    <citation type="submission" date="2021-01" db="EMBL/GenBank/DDBJ databases">
        <authorList>
            <person name="Schikora-Tamarit M.A."/>
        </authorList>
    </citation>
    <scope>NUCLEOTIDE SEQUENCE</scope>
    <source>
        <strain evidence="8">CBS6075</strain>
    </source>
</reference>
<comment type="caution">
    <text evidence="8">The sequence shown here is derived from an EMBL/GenBank/DDBJ whole genome shotgun (WGS) entry which is preliminary data.</text>
</comment>
<dbReference type="GeneID" id="70236970"/>
<evidence type="ECO:0000313" key="8">
    <source>
        <dbReference type="EMBL" id="KAH3663605.1"/>
    </source>
</evidence>
<feature type="compositionally biased region" description="Polar residues" evidence="7">
    <location>
        <begin position="498"/>
        <end position="509"/>
    </location>
</feature>
<evidence type="ECO:0000256" key="2">
    <source>
        <dbReference type="ARBA" id="ARBA00022598"/>
    </source>
</evidence>
<dbReference type="InterPro" id="IPR036565">
    <property type="entry name" value="Mur-like_cat_sf"/>
</dbReference>
<name>A0A9P8T339_9ASCO</name>
<dbReference type="SUPFAM" id="SSF53623">
    <property type="entry name" value="MurD-like peptide ligases, catalytic domain"/>
    <property type="match status" value="1"/>
</dbReference>
<dbReference type="GO" id="GO:0004326">
    <property type="term" value="F:tetrahydrofolylpolyglutamate synthase activity"/>
    <property type="evidence" value="ECO:0007669"/>
    <property type="project" value="InterPro"/>
</dbReference>
<comment type="similarity">
    <text evidence="1">Belongs to the folylpolyglutamate synthase family.</text>
</comment>
<dbReference type="InterPro" id="IPR001645">
    <property type="entry name" value="Folylpolyglutamate_synth"/>
</dbReference>
<dbReference type="RefSeq" id="XP_046059941.1">
    <property type="nucleotide sequence ID" value="XM_046206146.1"/>
</dbReference>
<dbReference type="GO" id="GO:0005739">
    <property type="term" value="C:mitochondrion"/>
    <property type="evidence" value="ECO:0007669"/>
    <property type="project" value="TreeGrafter"/>
</dbReference>
<dbReference type="NCBIfam" id="TIGR01499">
    <property type="entry name" value="folC"/>
    <property type="match status" value="1"/>
</dbReference>
<dbReference type="Proteomes" id="UP000769157">
    <property type="component" value="Unassembled WGS sequence"/>
</dbReference>
<evidence type="ECO:0008006" key="10">
    <source>
        <dbReference type="Google" id="ProtNLM"/>
    </source>
</evidence>
<sequence length="844" mass="90283">MEIRPHSVHSFNVMSSFLRILESILRKFELVLLEISIRADMELATTIWLESSNKSISSSKNPCSTHSLELRSKNLATQMAAVFRTLEFQPKFRAVHVAGTNGKGSVCSYVSHVLSAHGIANGRFNSPHLLDRWDSVQVNDRQVYKDAFLATEAHVHNISAQYNINCSEFELLTCTALKLFNRTGVEVAVLETGLGGRLDATNVLAPENIICTGITKIGLDHEALLGSTLPEIAYEKAGIIKHGVPCVVDGSNAKSVLEVVEQVAGGKKAPLTTVSNSPDQSYHRIGSKLGDFHTNLHGDYQQSNLAVALGIIDVLSASYKLNRSSIDQGIRNTTWPGRLQKLTVRLETGELPAILDGAHNSQAAEQLTKYLGERNAGTTFVVAMTSGKATAELFDKLLTPKDTIICTEFASTVDGMPWIESYKASELAANVHTTNNVHIEPNLEKALERASLSHQQTVICGSLRSRIESGVFLCGSPCNPDTSWTHPSGAPPKANIPEASSNSIKPSDHTSPLTLCSTLETVPEFPDPSFFKSTSSSALMGSWYSRPSSRFWMLAMSSSVEAFLSGSLKPAWSSGDMELVFPRDEVVELVRMVSWGAESVSFLTFFLLRVLLSRNGVGGWFWEFNDDTTEAVSCCWTTRDGSDNGLMFKNGNGRRSCGCTVQESTESKLELEICALPDSATPESTGSSLSAVSAESASVGSAGSADSTGSTGSVSCCSSSLASVSVETAVSGSCSCLSTVSVATGSSIRSFGSVSMRSTSFRPPATSSTEVSGLITSSPGITWSSSSTTKLSLSAECVLGSCVCARLGDPKSETLDPLLPIGSRLPTMLLARASDRNLSTSKYE</sequence>
<evidence type="ECO:0000256" key="5">
    <source>
        <dbReference type="ARBA" id="ARBA00022840"/>
    </source>
</evidence>
<dbReference type="PANTHER" id="PTHR11136:SF0">
    <property type="entry name" value="DIHYDROFOLATE SYNTHETASE-RELATED"/>
    <property type="match status" value="1"/>
</dbReference>